<dbReference type="AlphaFoldDB" id="A0AAE0KDM1"/>
<accession>A0AAE0KDM1</accession>
<gene>
    <name evidence="1" type="ORF">B0H63DRAFT_525916</name>
</gene>
<reference evidence="1" key="2">
    <citation type="submission" date="2023-06" db="EMBL/GenBank/DDBJ databases">
        <authorList>
            <consortium name="Lawrence Berkeley National Laboratory"/>
            <person name="Haridas S."/>
            <person name="Hensen N."/>
            <person name="Bonometti L."/>
            <person name="Westerberg I."/>
            <person name="Brannstrom I.O."/>
            <person name="Guillou S."/>
            <person name="Cros-Aarteil S."/>
            <person name="Calhoun S."/>
            <person name="Kuo A."/>
            <person name="Mondo S."/>
            <person name="Pangilinan J."/>
            <person name="Riley R."/>
            <person name="LaButti K."/>
            <person name="Andreopoulos B."/>
            <person name="Lipzen A."/>
            <person name="Chen C."/>
            <person name="Yanf M."/>
            <person name="Daum C."/>
            <person name="Ng V."/>
            <person name="Clum A."/>
            <person name="Steindorff A."/>
            <person name="Ohm R."/>
            <person name="Martin F."/>
            <person name="Silar P."/>
            <person name="Natvig D."/>
            <person name="Lalanne C."/>
            <person name="Gautier V."/>
            <person name="Ament-velasquez S.L."/>
            <person name="Kruys A."/>
            <person name="Hutchinson M.I."/>
            <person name="Powell A.J."/>
            <person name="Barry K."/>
            <person name="Miller A.N."/>
            <person name="Grigoriev I.V."/>
            <person name="Debuchy R."/>
            <person name="Gladieux P."/>
            <person name="Thoren M.H."/>
            <person name="Johannesson H."/>
        </authorList>
    </citation>
    <scope>NUCLEOTIDE SEQUENCE</scope>
    <source>
        <strain evidence="1">CBS 232.78</strain>
    </source>
</reference>
<organism evidence="1 2">
    <name type="scientific">Podospora didyma</name>
    <dbReference type="NCBI Taxonomy" id="330526"/>
    <lineage>
        <taxon>Eukaryota</taxon>
        <taxon>Fungi</taxon>
        <taxon>Dikarya</taxon>
        <taxon>Ascomycota</taxon>
        <taxon>Pezizomycotina</taxon>
        <taxon>Sordariomycetes</taxon>
        <taxon>Sordariomycetidae</taxon>
        <taxon>Sordariales</taxon>
        <taxon>Podosporaceae</taxon>
        <taxon>Podospora</taxon>
    </lineage>
</organism>
<dbReference type="Proteomes" id="UP001285441">
    <property type="component" value="Unassembled WGS sequence"/>
</dbReference>
<keyword evidence="2" id="KW-1185">Reference proteome</keyword>
<comment type="caution">
    <text evidence="1">The sequence shown here is derived from an EMBL/GenBank/DDBJ whole genome shotgun (WGS) entry which is preliminary data.</text>
</comment>
<dbReference type="EMBL" id="JAULSW010000007">
    <property type="protein sequence ID" value="KAK3374616.1"/>
    <property type="molecule type" value="Genomic_DNA"/>
</dbReference>
<evidence type="ECO:0000313" key="2">
    <source>
        <dbReference type="Proteomes" id="UP001285441"/>
    </source>
</evidence>
<sequence>MLRVACSPFGGQPAARCDENNQHPTPHHHSHLTTTRPSNMCSWEQTVYACGHRSKVRRMAYSCTIYTRYIYGECAFSKQHDRVHRVISYDDCSDCSEVFEFVNF</sequence>
<reference evidence="1" key="1">
    <citation type="journal article" date="2023" name="Mol. Phylogenet. Evol.">
        <title>Genome-scale phylogeny and comparative genomics of the fungal order Sordariales.</title>
        <authorList>
            <person name="Hensen N."/>
            <person name="Bonometti L."/>
            <person name="Westerberg I."/>
            <person name="Brannstrom I.O."/>
            <person name="Guillou S."/>
            <person name="Cros-Aarteil S."/>
            <person name="Calhoun S."/>
            <person name="Haridas S."/>
            <person name="Kuo A."/>
            <person name="Mondo S."/>
            <person name="Pangilinan J."/>
            <person name="Riley R."/>
            <person name="LaButti K."/>
            <person name="Andreopoulos B."/>
            <person name="Lipzen A."/>
            <person name="Chen C."/>
            <person name="Yan M."/>
            <person name="Daum C."/>
            <person name="Ng V."/>
            <person name="Clum A."/>
            <person name="Steindorff A."/>
            <person name="Ohm R.A."/>
            <person name="Martin F."/>
            <person name="Silar P."/>
            <person name="Natvig D.O."/>
            <person name="Lalanne C."/>
            <person name="Gautier V."/>
            <person name="Ament-Velasquez S.L."/>
            <person name="Kruys A."/>
            <person name="Hutchinson M.I."/>
            <person name="Powell A.J."/>
            <person name="Barry K."/>
            <person name="Miller A.N."/>
            <person name="Grigoriev I.V."/>
            <person name="Debuchy R."/>
            <person name="Gladieux P."/>
            <person name="Hiltunen Thoren M."/>
            <person name="Johannesson H."/>
        </authorList>
    </citation>
    <scope>NUCLEOTIDE SEQUENCE</scope>
    <source>
        <strain evidence="1">CBS 232.78</strain>
    </source>
</reference>
<protein>
    <submittedName>
        <fullName evidence="1">Uncharacterized protein</fullName>
    </submittedName>
</protein>
<proteinExistence type="predicted"/>
<name>A0AAE0KDM1_9PEZI</name>
<evidence type="ECO:0000313" key="1">
    <source>
        <dbReference type="EMBL" id="KAK3374616.1"/>
    </source>
</evidence>